<keyword evidence="3" id="KW-0716">Sensory transduction</keyword>
<evidence type="ECO:0000256" key="4">
    <source>
        <dbReference type="ARBA" id="ARBA00022692"/>
    </source>
</evidence>
<dbReference type="OrthoDB" id="6728697at2759"/>
<dbReference type="AlphaFoldDB" id="A0A139WB34"/>
<evidence type="ECO:0000256" key="3">
    <source>
        <dbReference type="ARBA" id="ARBA00022606"/>
    </source>
</evidence>
<reference evidence="11 12" key="2">
    <citation type="journal article" date="2010" name="Nucleic Acids Res.">
        <title>BeetleBase in 2010: revisions to provide comprehensive genomic information for Tribolium castaneum.</title>
        <authorList>
            <person name="Kim H.S."/>
            <person name="Murphy T."/>
            <person name="Xia J."/>
            <person name="Caragea D."/>
            <person name="Park Y."/>
            <person name="Beeman R.W."/>
            <person name="Lorenzen M.D."/>
            <person name="Butcher S."/>
            <person name="Manak J.R."/>
            <person name="Brown S.J."/>
        </authorList>
    </citation>
    <scope>GENOME REANNOTATION</scope>
    <source>
        <strain evidence="11 12">Georgia GA2</strain>
    </source>
</reference>
<dbReference type="GO" id="GO:0004984">
    <property type="term" value="F:olfactory receptor activity"/>
    <property type="evidence" value="ECO:0007669"/>
    <property type="project" value="InterPro"/>
</dbReference>
<evidence type="ECO:0000256" key="6">
    <source>
        <dbReference type="ARBA" id="ARBA00022989"/>
    </source>
</evidence>
<protein>
    <submittedName>
        <fullName evidence="11">Uncharacterized protein</fullName>
    </submittedName>
</protein>
<accession>A0A139WB34</accession>
<keyword evidence="9" id="KW-0807">Transducer</keyword>
<evidence type="ECO:0000256" key="8">
    <source>
        <dbReference type="ARBA" id="ARBA00023170"/>
    </source>
</evidence>
<keyword evidence="2" id="KW-1003">Cell membrane</keyword>
<dbReference type="GO" id="GO:0005886">
    <property type="term" value="C:plasma membrane"/>
    <property type="evidence" value="ECO:0007669"/>
    <property type="project" value="UniProtKB-SubCell"/>
</dbReference>
<reference evidence="11 12" key="1">
    <citation type="journal article" date="2008" name="Nature">
        <title>The genome of the model beetle and pest Tribolium castaneum.</title>
        <authorList>
            <consortium name="Tribolium Genome Sequencing Consortium"/>
            <person name="Richards S."/>
            <person name="Gibbs R.A."/>
            <person name="Weinstock G.M."/>
            <person name="Brown S.J."/>
            <person name="Denell R."/>
            <person name="Beeman R.W."/>
            <person name="Gibbs R."/>
            <person name="Beeman R.W."/>
            <person name="Brown S.J."/>
            <person name="Bucher G."/>
            <person name="Friedrich M."/>
            <person name="Grimmelikhuijzen C.J."/>
            <person name="Klingler M."/>
            <person name="Lorenzen M."/>
            <person name="Richards S."/>
            <person name="Roth S."/>
            <person name="Schroder R."/>
            <person name="Tautz D."/>
            <person name="Zdobnov E.M."/>
            <person name="Muzny D."/>
            <person name="Gibbs R.A."/>
            <person name="Weinstock G.M."/>
            <person name="Attaway T."/>
            <person name="Bell S."/>
            <person name="Buhay C.J."/>
            <person name="Chandrabose M.N."/>
            <person name="Chavez D."/>
            <person name="Clerk-Blankenburg K.P."/>
            <person name="Cree A."/>
            <person name="Dao M."/>
            <person name="Davis C."/>
            <person name="Chacko J."/>
            <person name="Dinh H."/>
            <person name="Dugan-Rocha S."/>
            <person name="Fowler G."/>
            <person name="Garner T.T."/>
            <person name="Garnes J."/>
            <person name="Gnirke A."/>
            <person name="Hawes A."/>
            <person name="Hernandez J."/>
            <person name="Hines S."/>
            <person name="Holder M."/>
            <person name="Hume J."/>
            <person name="Jhangiani S.N."/>
            <person name="Joshi V."/>
            <person name="Khan Z.M."/>
            <person name="Jackson L."/>
            <person name="Kovar C."/>
            <person name="Kowis A."/>
            <person name="Lee S."/>
            <person name="Lewis L.R."/>
            <person name="Margolis J."/>
            <person name="Morgan M."/>
            <person name="Nazareth L.V."/>
            <person name="Nguyen N."/>
            <person name="Okwuonu G."/>
            <person name="Parker D."/>
            <person name="Richards S."/>
            <person name="Ruiz S.J."/>
            <person name="Santibanez J."/>
            <person name="Savard J."/>
            <person name="Scherer S.E."/>
            <person name="Schneider B."/>
            <person name="Sodergren E."/>
            <person name="Tautz D."/>
            <person name="Vattahil S."/>
            <person name="Villasana D."/>
            <person name="White C.S."/>
            <person name="Wright R."/>
            <person name="Park Y."/>
            <person name="Beeman R.W."/>
            <person name="Lord J."/>
            <person name="Oppert B."/>
            <person name="Lorenzen M."/>
            <person name="Brown S."/>
            <person name="Wang L."/>
            <person name="Savard J."/>
            <person name="Tautz D."/>
            <person name="Richards S."/>
            <person name="Weinstock G."/>
            <person name="Gibbs R.A."/>
            <person name="Liu Y."/>
            <person name="Worley K."/>
            <person name="Weinstock G."/>
            <person name="Elsik C.G."/>
            <person name="Reese J.T."/>
            <person name="Elhaik E."/>
            <person name="Landan G."/>
            <person name="Graur D."/>
            <person name="Arensburger P."/>
            <person name="Atkinson P."/>
            <person name="Beeman R.W."/>
            <person name="Beidler J."/>
            <person name="Brown S.J."/>
            <person name="Demuth J.P."/>
            <person name="Drury D.W."/>
            <person name="Du Y.Z."/>
            <person name="Fujiwara H."/>
            <person name="Lorenzen M."/>
            <person name="Maselli V."/>
            <person name="Osanai M."/>
            <person name="Park Y."/>
            <person name="Robertson H.M."/>
            <person name="Tu Z."/>
            <person name="Wang J.J."/>
            <person name="Wang S."/>
            <person name="Richards S."/>
            <person name="Song H."/>
            <person name="Zhang L."/>
            <person name="Sodergren E."/>
            <person name="Werner D."/>
            <person name="Stanke M."/>
            <person name="Morgenstern B."/>
            <person name="Solovyev V."/>
            <person name="Kosarev P."/>
            <person name="Brown G."/>
            <person name="Chen H.C."/>
            <person name="Ermolaeva O."/>
            <person name="Hlavina W."/>
            <person name="Kapustin Y."/>
            <person name="Kiryutin B."/>
            <person name="Kitts P."/>
            <person name="Maglott D."/>
            <person name="Pruitt K."/>
            <person name="Sapojnikov V."/>
            <person name="Souvorov A."/>
            <person name="Mackey A.J."/>
            <person name="Waterhouse R.M."/>
            <person name="Wyder S."/>
            <person name="Zdobnov E.M."/>
            <person name="Zdobnov E.M."/>
            <person name="Wyder S."/>
            <person name="Kriventseva E.V."/>
            <person name="Kadowaki T."/>
            <person name="Bork P."/>
            <person name="Aranda M."/>
            <person name="Bao R."/>
            <person name="Beermann A."/>
            <person name="Berns N."/>
            <person name="Bolognesi R."/>
            <person name="Bonneton F."/>
            <person name="Bopp D."/>
            <person name="Brown S.J."/>
            <person name="Bucher G."/>
            <person name="Butts T."/>
            <person name="Chaumot A."/>
            <person name="Denell R.E."/>
            <person name="Ferrier D.E."/>
            <person name="Friedrich M."/>
            <person name="Gordon C.M."/>
            <person name="Jindra M."/>
            <person name="Klingler M."/>
            <person name="Lan Q."/>
            <person name="Lattorff H.M."/>
            <person name="Laudet V."/>
            <person name="von Levetsow C."/>
            <person name="Liu Z."/>
            <person name="Lutz R."/>
            <person name="Lynch J.A."/>
            <person name="da Fonseca R.N."/>
            <person name="Posnien N."/>
            <person name="Reuter R."/>
            <person name="Roth S."/>
            <person name="Savard J."/>
            <person name="Schinko J.B."/>
            <person name="Schmitt C."/>
            <person name="Schoppmeier M."/>
            <person name="Schroder R."/>
            <person name="Shippy T.D."/>
            <person name="Simonnet F."/>
            <person name="Marques-Souza H."/>
            <person name="Tautz D."/>
            <person name="Tomoyasu Y."/>
            <person name="Trauner J."/>
            <person name="Van der Zee M."/>
            <person name="Vervoort M."/>
            <person name="Wittkopp N."/>
            <person name="Wimmer E.A."/>
            <person name="Yang X."/>
            <person name="Jones A.K."/>
            <person name="Sattelle D.B."/>
            <person name="Ebert P.R."/>
            <person name="Nelson D."/>
            <person name="Scott J.G."/>
            <person name="Beeman R.W."/>
            <person name="Muthukrishnan S."/>
            <person name="Kramer K.J."/>
            <person name="Arakane Y."/>
            <person name="Beeman R.W."/>
            <person name="Zhu Q."/>
            <person name="Hogenkamp D."/>
            <person name="Dixit R."/>
            <person name="Oppert B."/>
            <person name="Jiang H."/>
            <person name="Zou Z."/>
            <person name="Marshall J."/>
            <person name="Elpidina E."/>
            <person name="Vinokurov K."/>
            <person name="Oppert C."/>
            <person name="Zou Z."/>
            <person name="Evans J."/>
            <person name="Lu Z."/>
            <person name="Zhao P."/>
            <person name="Sumathipala N."/>
            <person name="Altincicek B."/>
            <person name="Vilcinskas A."/>
            <person name="Williams M."/>
            <person name="Hultmark D."/>
            <person name="Hetru C."/>
            <person name="Jiang H."/>
            <person name="Grimmelikhuijzen C.J."/>
            <person name="Hauser F."/>
            <person name="Cazzamali G."/>
            <person name="Williamson M."/>
            <person name="Park Y."/>
            <person name="Li B."/>
            <person name="Tanaka Y."/>
            <person name="Predel R."/>
            <person name="Neupert S."/>
            <person name="Schachtner J."/>
            <person name="Verleyen P."/>
            <person name="Raible F."/>
            <person name="Bork P."/>
            <person name="Friedrich M."/>
            <person name="Walden K.K."/>
            <person name="Robertson H.M."/>
            <person name="Angeli S."/>
            <person name="Foret S."/>
            <person name="Bucher G."/>
            <person name="Schuetz S."/>
            <person name="Maleszka R."/>
            <person name="Wimmer E.A."/>
            <person name="Beeman R.W."/>
            <person name="Lorenzen M."/>
            <person name="Tomoyasu Y."/>
            <person name="Miller S.C."/>
            <person name="Grossmann D."/>
            <person name="Bucher G."/>
        </authorList>
    </citation>
    <scope>NUCLEOTIDE SEQUENCE [LARGE SCALE GENOMIC DNA]</scope>
    <source>
        <strain evidence="11 12">Georgia GA2</strain>
    </source>
</reference>
<evidence type="ECO:0000256" key="7">
    <source>
        <dbReference type="ARBA" id="ARBA00023136"/>
    </source>
</evidence>
<keyword evidence="5" id="KW-0552">Olfaction</keyword>
<evidence type="ECO:0000256" key="10">
    <source>
        <dbReference type="SAM" id="Phobius"/>
    </source>
</evidence>
<evidence type="ECO:0000256" key="1">
    <source>
        <dbReference type="ARBA" id="ARBA00004651"/>
    </source>
</evidence>
<evidence type="ECO:0000256" key="2">
    <source>
        <dbReference type="ARBA" id="ARBA00022475"/>
    </source>
</evidence>
<name>A0A139WB34_TRICA</name>
<organism evidence="11 12">
    <name type="scientific">Tribolium castaneum</name>
    <name type="common">Red flour beetle</name>
    <dbReference type="NCBI Taxonomy" id="7070"/>
    <lineage>
        <taxon>Eukaryota</taxon>
        <taxon>Metazoa</taxon>
        <taxon>Ecdysozoa</taxon>
        <taxon>Arthropoda</taxon>
        <taxon>Hexapoda</taxon>
        <taxon>Insecta</taxon>
        <taxon>Pterygota</taxon>
        <taxon>Neoptera</taxon>
        <taxon>Endopterygota</taxon>
        <taxon>Coleoptera</taxon>
        <taxon>Polyphaga</taxon>
        <taxon>Cucujiformia</taxon>
        <taxon>Tenebrionidae</taxon>
        <taxon>Tenebrionidae incertae sedis</taxon>
        <taxon>Tribolium</taxon>
    </lineage>
</organism>
<keyword evidence="7 10" id="KW-0472">Membrane</keyword>
<feature type="transmembrane region" description="Helical" evidence="10">
    <location>
        <begin position="6"/>
        <end position="26"/>
    </location>
</feature>
<comment type="subcellular location">
    <subcellularLocation>
        <location evidence="1">Cell membrane</location>
        <topology evidence="1">Multi-pass membrane protein</topology>
    </subcellularLocation>
</comment>
<dbReference type="PANTHER" id="PTHR21137">
    <property type="entry name" value="ODORANT RECEPTOR"/>
    <property type="match status" value="1"/>
</dbReference>
<keyword evidence="4 10" id="KW-0812">Transmembrane</keyword>
<evidence type="ECO:0000256" key="5">
    <source>
        <dbReference type="ARBA" id="ARBA00022725"/>
    </source>
</evidence>
<keyword evidence="12" id="KW-1185">Reference proteome</keyword>
<gene>
    <name evidence="11" type="primary">AUGUSTUS-3.0.2_31305</name>
    <name evidence="11" type="ORF">TcasGA2_TC031305</name>
</gene>
<dbReference type="GO" id="GO:0007165">
    <property type="term" value="P:signal transduction"/>
    <property type="evidence" value="ECO:0007669"/>
    <property type="project" value="UniProtKB-KW"/>
</dbReference>
<evidence type="ECO:0000313" key="12">
    <source>
        <dbReference type="Proteomes" id="UP000007266"/>
    </source>
</evidence>
<dbReference type="Proteomes" id="UP000007266">
    <property type="component" value="Linkage group 10"/>
</dbReference>
<dbReference type="EMBL" id="KQ971374">
    <property type="protein sequence ID" value="KYB25158.1"/>
    <property type="molecule type" value="Genomic_DNA"/>
</dbReference>
<evidence type="ECO:0000313" key="11">
    <source>
        <dbReference type="EMBL" id="KYB25158.1"/>
    </source>
</evidence>
<dbReference type="PANTHER" id="PTHR21137:SF35">
    <property type="entry name" value="ODORANT RECEPTOR 19A-RELATED"/>
    <property type="match status" value="1"/>
</dbReference>
<dbReference type="GO" id="GO:0005549">
    <property type="term" value="F:odorant binding"/>
    <property type="evidence" value="ECO:0007669"/>
    <property type="project" value="InterPro"/>
</dbReference>
<sequence>MKSSILIFAVTGALLFIAVVTFFFTYEDTLKNQFHRVLAFTVTSGLTGVHTLVAGQLNEDVTSDLLKTLKTVNWECWNYENRKTFVILLQNTQKCIKIKFSENVSVNYALGVSLGRAVYSVMSVMRQLKN</sequence>
<keyword evidence="6 10" id="KW-1133">Transmembrane helix</keyword>
<keyword evidence="8" id="KW-0675">Receptor</keyword>
<dbReference type="InParanoid" id="A0A139WB34"/>
<dbReference type="InterPro" id="IPR004117">
    <property type="entry name" value="7tm6_olfct_rcpt"/>
</dbReference>
<evidence type="ECO:0000256" key="9">
    <source>
        <dbReference type="ARBA" id="ARBA00023224"/>
    </source>
</evidence>
<proteinExistence type="predicted"/>